<gene>
    <name evidence="1" type="ORF">EGW08_008709</name>
</gene>
<dbReference type="OrthoDB" id="6138714at2759"/>
<proteinExistence type="predicted"/>
<name>A0A433TPS8_ELYCH</name>
<dbReference type="EMBL" id="RQTK01000240">
    <property type="protein sequence ID" value="RUS83530.1"/>
    <property type="molecule type" value="Genomic_DNA"/>
</dbReference>
<comment type="caution">
    <text evidence="1">The sequence shown here is derived from an EMBL/GenBank/DDBJ whole genome shotgun (WGS) entry which is preliminary data.</text>
</comment>
<protein>
    <submittedName>
        <fullName evidence="1">Uncharacterized protein</fullName>
    </submittedName>
</protein>
<organism evidence="1 2">
    <name type="scientific">Elysia chlorotica</name>
    <name type="common">Eastern emerald elysia</name>
    <name type="synonym">Sea slug</name>
    <dbReference type="NCBI Taxonomy" id="188477"/>
    <lineage>
        <taxon>Eukaryota</taxon>
        <taxon>Metazoa</taxon>
        <taxon>Spiralia</taxon>
        <taxon>Lophotrochozoa</taxon>
        <taxon>Mollusca</taxon>
        <taxon>Gastropoda</taxon>
        <taxon>Heterobranchia</taxon>
        <taxon>Euthyneura</taxon>
        <taxon>Panpulmonata</taxon>
        <taxon>Sacoglossa</taxon>
        <taxon>Placobranchoidea</taxon>
        <taxon>Plakobranchidae</taxon>
        <taxon>Elysia</taxon>
    </lineage>
</organism>
<accession>A0A433TPS8</accession>
<evidence type="ECO:0000313" key="1">
    <source>
        <dbReference type="EMBL" id="RUS83530.1"/>
    </source>
</evidence>
<sequence>MVIFGHIQQLLKIQPISTKGSRNLWRLHDEIQANVRSLEHLVVDGATYGVVLTPLVLHQLHAHIRLDQHLATDDLSSVRSTNDVGQENHKQTTKLPKLEIPRYSGDYTEWQPFWDKFTAVIDESNLPVTLLRFRRWKYGLTADITKAFLRIELDERDQETQRFLWDVNDQIKVMRFERVINLNATLKFHLSKLEKGDPE</sequence>
<dbReference type="AlphaFoldDB" id="A0A433TPS8"/>
<keyword evidence="2" id="KW-1185">Reference proteome</keyword>
<dbReference type="Proteomes" id="UP000271974">
    <property type="component" value="Unassembled WGS sequence"/>
</dbReference>
<evidence type="ECO:0000313" key="2">
    <source>
        <dbReference type="Proteomes" id="UP000271974"/>
    </source>
</evidence>
<reference evidence="1 2" key="1">
    <citation type="submission" date="2019-01" db="EMBL/GenBank/DDBJ databases">
        <title>A draft genome assembly of the solar-powered sea slug Elysia chlorotica.</title>
        <authorList>
            <person name="Cai H."/>
            <person name="Li Q."/>
            <person name="Fang X."/>
            <person name="Li J."/>
            <person name="Curtis N.E."/>
            <person name="Altenburger A."/>
            <person name="Shibata T."/>
            <person name="Feng M."/>
            <person name="Maeda T."/>
            <person name="Schwartz J.A."/>
            <person name="Shigenobu S."/>
            <person name="Lundholm N."/>
            <person name="Nishiyama T."/>
            <person name="Yang H."/>
            <person name="Hasebe M."/>
            <person name="Li S."/>
            <person name="Pierce S.K."/>
            <person name="Wang J."/>
        </authorList>
    </citation>
    <scope>NUCLEOTIDE SEQUENCE [LARGE SCALE GENOMIC DNA]</scope>
    <source>
        <strain evidence="1">EC2010</strain>
        <tissue evidence="1">Whole organism of an adult</tissue>
    </source>
</reference>